<dbReference type="AlphaFoldDB" id="A0A8J6AXB1"/>
<dbReference type="Proteomes" id="UP000717585">
    <property type="component" value="Unassembled WGS sequence"/>
</dbReference>
<accession>A0A8J6AXB1</accession>
<reference evidence="1" key="1">
    <citation type="submission" date="2021-05" db="EMBL/GenBank/DDBJ databases">
        <title>A free-living protist that lacks canonical eukaryotic 1 DNA replication and segregation systems.</title>
        <authorList>
            <person name="Salas-Leiva D.E."/>
            <person name="Tromer E.C."/>
            <person name="Curtis B.A."/>
            <person name="Jerlstrom-Hultqvist J."/>
            <person name="Kolisko M."/>
            <person name="Yi Z."/>
            <person name="Salas-Leiva J.S."/>
            <person name="Gallot-Lavallee L."/>
            <person name="Kops G.J.P.L."/>
            <person name="Archibald J.M."/>
            <person name="Simpson A.G.B."/>
            <person name="Roger A.J."/>
        </authorList>
    </citation>
    <scope>NUCLEOTIDE SEQUENCE</scope>
    <source>
        <strain evidence="1">BICM</strain>
    </source>
</reference>
<organism evidence="1 2">
    <name type="scientific">Carpediemonas membranifera</name>
    <dbReference type="NCBI Taxonomy" id="201153"/>
    <lineage>
        <taxon>Eukaryota</taxon>
        <taxon>Metamonada</taxon>
        <taxon>Carpediemonas-like organisms</taxon>
        <taxon>Carpediemonas</taxon>
    </lineage>
</organism>
<evidence type="ECO:0000313" key="1">
    <source>
        <dbReference type="EMBL" id="KAG9397156.1"/>
    </source>
</evidence>
<sequence>MSTAVSDPVEIMTIGYKPLDQLWEPERGGCEELAGFMQQTGLDEIPCEENSEGEIVIRTKEPVDPEGQVDESSHLILVPESQLAIFVVPADHLPIALGEDDDHTCRISHMHDVIWDKASWHRDWVEEVLVFFVIVGKAPCGRARHDSADWGEYERPITLSRHISHHPVLLQAGRLASSSATLGS</sequence>
<dbReference type="EMBL" id="JAHDYR010000003">
    <property type="protein sequence ID" value="KAG9397156.1"/>
    <property type="molecule type" value="Genomic_DNA"/>
</dbReference>
<gene>
    <name evidence="1" type="ORF">J8273_1065</name>
</gene>
<evidence type="ECO:0000313" key="2">
    <source>
        <dbReference type="Proteomes" id="UP000717585"/>
    </source>
</evidence>
<protein>
    <submittedName>
        <fullName evidence="1">Uncharacterized protein</fullName>
    </submittedName>
</protein>
<keyword evidence="2" id="KW-1185">Reference proteome</keyword>
<proteinExistence type="predicted"/>
<comment type="caution">
    <text evidence="1">The sequence shown here is derived from an EMBL/GenBank/DDBJ whole genome shotgun (WGS) entry which is preliminary data.</text>
</comment>
<name>A0A8J6AXB1_9EUKA</name>